<dbReference type="EMBL" id="JBHSXQ010000002">
    <property type="protein sequence ID" value="MFC6904797.1"/>
    <property type="molecule type" value="Genomic_DNA"/>
</dbReference>
<evidence type="ECO:0000256" key="6">
    <source>
        <dbReference type="ARBA" id="ARBA00022842"/>
    </source>
</evidence>
<comment type="catalytic activity">
    <reaction evidence="10">
        <text>ITP + H2O = IDP + phosphate + H(+)</text>
        <dbReference type="Rhea" id="RHEA:28330"/>
        <dbReference type="ChEBI" id="CHEBI:15377"/>
        <dbReference type="ChEBI" id="CHEBI:15378"/>
        <dbReference type="ChEBI" id="CHEBI:43474"/>
        <dbReference type="ChEBI" id="CHEBI:58280"/>
        <dbReference type="ChEBI" id="CHEBI:61402"/>
        <dbReference type="EC" id="3.6.1.73"/>
    </reaction>
</comment>
<dbReference type="Pfam" id="PF01931">
    <property type="entry name" value="NTPase_I-T"/>
    <property type="match status" value="1"/>
</dbReference>
<dbReference type="RefSeq" id="WP_340603312.1">
    <property type="nucleotide sequence ID" value="NZ_JBBMXV010000002.1"/>
</dbReference>
<keyword evidence="5" id="KW-0378">Hydrolase</keyword>
<dbReference type="PANTHER" id="PTHR34699">
    <property type="match status" value="1"/>
</dbReference>
<evidence type="ECO:0000256" key="7">
    <source>
        <dbReference type="ARBA" id="ARBA00023080"/>
    </source>
</evidence>
<feature type="domain" description="Non-canonical purine NTP phosphatase/PRRC1" evidence="12">
    <location>
        <begin position="6"/>
        <end position="176"/>
    </location>
</feature>
<evidence type="ECO:0000259" key="12">
    <source>
        <dbReference type="Pfam" id="PF01931"/>
    </source>
</evidence>
<dbReference type="Proteomes" id="UP001596312">
    <property type="component" value="Unassembled WGS sequence"/>
</dbReference>
<dbReference type="InterPro" id="IPR050299">
    <property type="entry name" value="YjjX_NTPase"/>
</dbReference>
<dbReference type="GO" id="GO:0046872">
    <property type="term" value="F:metal ion binding"/>
    <property type="evidence" value="ECO:0007669"/>
    <property type="project" value="UniProtKB-KW"/>
</dbReference>
<evidence type="ECO:0000313" key="14">
    <source>
        <dbReference type="Proteomes" id="UP001596312"/>
    </source>
</evidence>
<evidence type="ECO:0000256" key="11">
    <source>
        <dbReference type="ARBA" id="ARBA00048781"/>
    </source>
</evidence>
<protein>
    <recommendedName>
        <fullName evidence="9">inosine/xanthosine triphosphatase</fullName>
        <ecNumber evidence="9">3.6.1.73</ecNumber>
    </recommendedName>
</protein>
<evidence type="ECO:0000256" key="9">
    <source>
        <dbReference type="ARBA" id="ARBA00038901"/>
    </source>
</evidence>
<evidence type="ECO:0000256" key="1">
    <source>
        <dbReference type="ARBA" id="ARBA00001936"/>
    </source>
</evidence>
<comment type="caution">
    <text evidence="13">The sequence shown here is derived from an EMBL/GenBank/DDBJ whole genome shotgun (WGS) entry which is preliminary data.</text>
</comment>
<proteinExistence type="predicted"/>
<evidence type="ECO:0000256" key="5">
    <source>
        <dbReference type="ARBA" id="ARBA00022801"/>
    </source>
</evidence>
<dbReference type="InterPro" id="IPR029001">
    <property type="entry name" value="ITPase-like_fam"/>
</dbReference>
<comment type="cofactor">
    <cofactor evidence="2">
        <name>Mg(2+)</name>
        <dbReference type="ChEBI" id="CHEBI:18420"/>
    </cofactor>
</comment>
<sequence>MNVAVGSGNPVKRSAVERVFESASVEARPVDTGVSEQPVGHAETITGARTRARRSFGPEVAYAVGLEGGVAEFSASVDGAGSGDERFEGAEGLFLIMWAAVTDGRRVEVGAGPSVRLPDPIAREVASGAELGPLLDDRLGTDDLARNQGAIGVFTDGRLTRRDALAGAVACAAGPVISD</sequence>
<dbReference type="GO" id="GO:0000166">
    <property type="term" value="F:nucleotide binding"/>
    <property type="evidence" value="ECO:0007669"/>
    <property type="project" value="UniProtKB-KW"/>
</dbReference>
<keyword evidence="6" id="KW-0460">Magnesium</keyword>
<dbReference type="PANTHER" id="PTHR34699:SF2">
    <property type="entry name" value="NON-CANONICAL PURINE NTP PHOSPHATASE_PRRC1 DOMAIN-CONTAINING PROTEIN"/>
    <property type="match status" value="1"/>
</dbReference>
<reference evidence="13 14" key="1">
    <citation type="journal article" date="2019" name="Int. J. Syst. Evol. Microbiol.">
        <title>The Global Catalogue of Microorganisms (GCM) 10K type strain sequencing project: providing services to taxonomists for standard genome sequencing and annotation.</title>
        <authorList>
            <consortium name="The Broad Institute Genomics Platform"/>
            <consortium name="The Broad Institute Genome Sequencing Center for Infectious Disease"/>
            <person name="Wu L."/>
            <person name="Ma J."/>
        </authorList>
    </citation>
    <scope>NUCLEOTIDE SEQUENCE [LARGE SCALE GENOMIC DNA]</scope>
    <source>
        <strain evidence="13 14">CGMCC 1.3240</strain>
    </source>
</reference>
<evidence type="ECO:0000256" key="2">
    <source>
        <dbReference type="ARBA" id="ARBA00001946"/>
    </source>
</evidence>
<dbReference type="InterPro" id="IPR026533">
    <property type="entry name" value="NTPase/PRRC1"/>
</dbReference>
<dbReference type="GO" id="GO:0103023">
    <property type="term" value="F:ITPase activity"/>
    <property type="evidence" value="ECO:0007669"/>
    <property type="project" value="UniProtKB-EC"/>
</dbReference>
<dbReference type="EC" id="3.6.1.73" evidence="9"/>
<evidence type="ECO:0000256" key="8">
    <source>
        <dbReference type="ARBA" id="ARBA00023211"/>
    </source>
</evidence>
<evidence type="ECO:0000313" key="13">
    <source>
        <dbReference type="EMBL" id="MFC6904797.1"/>
    </source>
</evidence>
<name>A0ABD5V022_9EURY</name>
<organism evidence="13 14">
    <name type="scientific">Halalkalicoccus tibetensis</name>
    <dbReference type="NCBI Taxonomy" id="175632"/>
    <lineage>
        <taxon>Archaea</taxon>
        <taxon>Methanobacteriati</taxon>
        <taxon>Methanobacteriota</taxon>
        <taxon>Stenosarchaea group</taxon>
        <taxon>Halobacteria</taxon>
        <taxon>Halobacteriales</taxon>
        <taxon>Halococcaceae</taxon>
        <taxon>Halalkalicoccus</taxon>
    </lineage>
</organism>
<evidence type="ECO:0000256" key="10">
    <source>
        <dbReference type="ARBA" id="ARBA00048174"/>
    </source>
</evidence>
<comment type="cofactor">
    <cofactor evidence="1">
        <name>Mn(2+)</name>
        <dbReference type="ChEBI" id="CHEBI:29035"/>
    </cofactor>
</comment>
<keyword evidence="3" id="KW-0479">Metal-binding</keyword>
<evidence type="ECO:0000256" key="4">
    <source>
        <dbReference type="ARBA" id="ARBA00022741"/>
    </source>
</evidence>
<keyword evidence="7" id="KW-0546">Nucleotide metabolism</keyword>
<keyword evidence="14" id="KW-1185">Reference proteome</keyword>
<keyword evidence="4" id="KW-0547">Nucleotide-binding</keyword>
<comment type="catalytic activity">
    <reaction evidence="11">
        <text>XTP + H2O = XDP + phosphate + H(+)</text>
        <dbReference type="Rhea" id="RHEA:28406"/>
        <dbReference type="ChEBI" id="CHEBI:15377"/>
        <dbReference type="ChEBI" id="CHEBI:15378"/>
        <dbReference type="ChEBI" id="CHEBI:43474"/>
        <dbReference type="ChEBI" id="CHEBI:59884"/>
        <dbReference type="ChEBI" id="CHEBI:61314"/>
        <dbReference type="EC" id="3.6.1.73"/>
    </reaction>
</comment>
<evidence type="ECO:0000256" key="3">
    <source>
        <dbReference type="ARBA" id="ARBA00022723"/>
    </source>
</evidence>
<accession>A0ABD5V022</accession>
<gene>
    <name evidence="13" type="ORF">ACFQGH_06245</name>
</gene>
<dbReference type="Gene3D" id="3.90.950.10">
    <property type="match status" value="1"/>
</dbReference>
<dbReference type="SUPFAM" id="SSF52972">
    <property type="entry name" value="ITPase-like"/>
    <property type="match status" value="1"/>
</dbReference>
<dbReference type="AlphaFoldDB" id="A0ABD5V022"/>
<dbReference type="GO" id="GO:0009117">
    <property type="term" value="P:nucleotide metabolic process"/>
    <property type="evidence" value="ECO:0007669"/>
    <property type="project" value="UniProtKB-KW"/>
</dbReference>
<keyword evidence="8" id="KW-0464">Manganese</keyword>